<feature type="compositionally biased region" description="Polar residues" evidence="1">
    <location>
        <begin position="1"/>
        <end position="10"/>
    </location>
</feature>
<evidence type="ECO:0000313" key="3">
    <source>
        <dbReference type="Proteomes" id="UP000235315"/>
    </source>
</evidence>
<organism evidence="2 3">
    <name type="scientific">Pseudomonas ogarae (strain DSM 112162 / CECT 30235 / F113)</name>
    <dbReference type="NCBI Taxonomy" id="1114970"/>
    <lineage>
        <taxon>Bacteria</taxon>
        <taxon>Pseudomonadati</taxon>
        <taxon>Pseudomonadota</taxon>
        <taxon>Gammaproteobacteria</taxon>
        <taxon>Pseudomonadales</taxon>
        <taxon>Pseudomonadaceae</taxon>
        <taxon>Pseudomonas</taxon>
    </lineage>
</organism>
<name>A0ABM6R4G8_PSEO1</name>
<feature type="region of interest" description="Disordered" evidence="1">
    <location>
        <begin position="1"/>
        <end position="43"/>
    </location>
</feature>
<reference evidence="2 3" key="1">
    <citation type="submission" date="2018-01" db="EMBL/GenBank/DDBJ databases">
        <title>Tropical forage species Digitaria eriantha prevents oxidative stress under low temperature conditions by the incorporation of polyhydroxybutyrate-producing endophytic bacteria.</title>
        <authorList>
            <person name="Stritzler M."/>
            <person name="Ayub N."/>
        </authorList>
    </citation>
    <scope>NUCLEOTIDE SEQUENCE [LARGE SCALE GENOMIC DNA]</scope>
    <source>
        <strain evidence="2 3">FR1</strain>
    </source>
</reference>
<proteinExistence type="predicted"/>
<accession>A0ABM6R4G8</accession>
<gene>
    <name evidence="2" type="ORF">C1C98_24515</name>
</gene>
<protein>
    <submittedName>
        <fullName evidence="2">Uncharacterized protein</fullName>
    </submittedName>
</protein>
<dbReference type="EMBL" id="CP025738">
    <property type="protein sequence ID" value="AUO48388.1"/>
    <property type="molecule type" value="Genomic_DNA"/>
</dbReference>
<keyword evidence="3" id="KW-1185">Reference proteome</keyword>
<sequence length="60" mass="6867">MRPAHSTSMGLTHRYREQARSHNGSRQAQGIRFSEQDPPVSSANRINQVAQNLKQNINFF</sequence>
<dbReference type="Proteomes" id="UP000235315">
    <property type="component" value="Chromosome"/>
</dbReference>
<evidence type="ECO:0000313" key="2">
    <source>
        <dbReference type="EMBL" id="AUO48388.1"/>
    </source>
</evidence>
<evidence type="ECO:0000256" key="1">
    <source>
        <dbReference type="SAM" id="MobiDB-lite"/>
    </source>
</evidence>